<evidence type="ECO:0000313" key="7">
    <source>
        <dbReference type="EMBL" id="GEO97154.1"/>
    </source>
</evidence>
<dbReference type="Proteomes" id="UP000321103">
    <property type="component" value="Unassembled WGS sequence"/>
</dbReference>
<dbReference type="AlphaFoldDB" id="A0A512IHH9"/>
<organism evidence="7 8">
    <name type="scientific">Kocuria turfanensis</name>
    <dbReference type="NCBI Taxonomy" id="388357"/>
    <lineage>
        <taxon>Bacteria</taxon>
        <taxon>Bacillati</taxon>
        <taxon>Actinomycetota</taxon>
        <taxon>Actinomycetes</taxon>
        <taxon>Micrococcales</taxon>
        <taxon>Micrococcaceae</taxon>
        <taxon>Kocuria</taxon>
    </lineage>
</organism>
<proteinExistence type="predicted"/>
<feature type="transmembrane region" description="Helical" evidence="6">
    <location>
        <begin position="66"/>
        <end position="89"/>
    </location>
</feature>
<accession>A0A512IHH9</accession>
<sequence length="179" mass="18899">MWRSDVARTEESDGSETGSRALNWQSEGKTPDPSPVSIIIPVLSLVIMPVLVAVKKKAGTALGDDLILAGAAETGICALLSVSTLTGLILFPLTGAAWVDPVAGLILFAFALPEGKESGASLSRATTRTRTRTDRHPVPPRWSRSPRNAEGPCVWQGPQLSPAGLRIQDTTPTALHVVD</sequence>
<name>A0A512IHH9_9MICC</name>
<comment type="caution">
    <text evidence="7">The sequence shown here is derived from an EMBL/GenBank/DDBJ whole genome shotgun (WGS) entry which is preliminary data.</text>
</comment>
<feature type="region of interest" description="Disordered" evidence="5">
    <location>
        <begin position="119"/>
        <end position="153"/>
    </location>
</feature>
<protein>
    <submittedName>
        <fullName evidence="7">Uncharacterized protein</fullName>
    </submittedName>
</protein>
<dbReference type="GO" id="GO:0016020">
    <property type="term" value="C:membrane"/>
    <property type="evidence" value="ECO:0007669"/>
    <property type="project" value="UniProtKB-SubCell"/>
</dbReference>
<evidence type="ECO:0000256" key="4">
    <source>
        <dbReference type="ARBA" id="ARBA00023136"/>
    </source>
</evidence>
<evidence type="ECO:0000256" key="3">
    <source>
        <dbReference type="ARBA" id="ARBA00022989"/>
    </source>
</evidence>
<keyword evidence="8" id="KW-1185">Reference proteome</keyword>
<evidence type="ECO:0000256" key="2">
    <source>
        <dbReference type="ARBA" id="ARBA00022692"/>
    </source>
</evidence>
<feature type="compositionally biased region" description="Polar residues" evidence="5">
    <location>
        <begin position="15"/>
        <end position="28"/>
    </location>
</feature>
<dbReference type="SUPFAM" id="SSF161111">
    <property type="entry name" value="Cation efflux protein transmembrane domain-like"/>
    <property type="match status" value="1"/>
</dbReference>
<feature type="transmembrane region" description="Helical" evidence="6">
    <location>
        <begin position="36"/>
        <end position="54"/>
    </location>
</feature>
<dbReference type="Gene3D" id="1.20.1510.10">
    <property type="entry name" value="Cation efflux protein transmembrane domain"/>
    <property type="match status" value="1"/>
</dbReference>
<evidence type="ECO:0000256" key="1">
    <source>
        <dbReference type="ARBA" id="ARBA00004141"/>
    </source>
</evidence>
<reference evidence="7 8" key="1">
    <citation type="submission" date="2019-07" db="EMBL/GenBank/DDBJ databases">
        <title>Whole genome shotgun sequence of Kocuria turfanensis NBRC 107627.</title>
        <authorList>
            <person name="Hosoyama A."/>
            <person name="Uohara A."/>
            <person name="Ohji S."/>
            <person name="Ichikawa N."/>
        </authorList>
    </citation>
    <scope>NUCLEOTIDE SEQUENCE [LARGE SCALE GENOMIC DNA]</scope>
    <source>
        <strain evidence="7 8">NBRC 107627</strain>
    </source>
</reference>
<keyword evidence="2 6" id="KW-0812">Transmembrane</keyword>
<evidence type="ECO:0000256" key="6">
    <source>
        <dbReference type="SAM" id="Phobius"/>
    </source>
</evidence>
<evidence type="ECO:0000256" key="5">
    <source>
        <dbReference type="SAM" id="MobiDB-lite"/>
    </source>
</evidence>
<feature type="region of interest" description="Disordered" evidence="5">
    <location>
        <begin position="1"/>
        <end position="32"/>
    </location>
</feature>
<keyword evidence="3 6" id="KW-1133">Transmembrane helix</keyword>
<dbReference type="InterPro" id="IPR027469">
    <property type="entry name" value="Cation_efflux_TMD_sf"/>
</dbReference>
<comment type="subcellular location">
    <subcellularLocation>
        <location evidence="1">Membrane</location>
        <topology evidence="1">Multi-pass membrane protein</topology>
    </subcellularLocation>
</comment>
<dbReference type="STRING" id="388357.GCA_001580365_03746"/>
<evidence type="ECO:0000313" key="8">
    <source>
        <dbReference type="Proteomes" id="UP000321103"/>
    </source>
</evidence>
<dbReference type="EMBL" id="BJZS01000110">
    <property type="protein sequence ID" value="GEO97154.1"/>
    <property type="molecule type" value="Genomic_DNA"/>
</dbReference>
<keyword evidence="4 6" id="KW-0472">Membrane</keyword>
<feature type="compositionally biased region" description="Basic and acidic residues" evidence="5">
    <location>
        <begin position="1"/>
        <end position="11"/>
    </location>
</feature>
<gene>
    <name evidence="7" type="ORF">KTU01_32770</name>
</gene>